<sequence length="94" mass="10193">MALLSRSVVFYGKDNSILLHDHNPPRPLTPPFLHDLRCRSFFTTFAAAVSSTATTIPVSSSSTATILADSPFIPRHHPHCFFLAVAVSSTTAQP</sequence>
<accession>A0A8S9HJF7</accession>
<evidence type="ECO:0000313" key="2">
    <source>
        <dbReference type="Proteomes" id="UP000712281"/>
    </source>
</evidence>
<gene>
    <name evidence="1" type="ORF">F2Q68_00015049</name>
</gene>
<reference evidence="1" key="1">
    <citation type="submission" date="2019-12" db="EMBL/GenBank/DDBJ databases">
        <title>Genome sequencing and annotation of Brassica cretica.</title>
        <authorList>
            <person name="Studholme D.J."/>
            <person name="Sarris P.F."/>
        </authorList>
    </citation>
    <scope>NUCLEOTIDE SEQUENCE</scope>
    <source>
        <strain evidence="1">PFS-001/15</strain>
        <tissue evidence="1">Leaf</tissue>
    </source>
</reference>
<proteinExistence type="predicted"/>
<comment type="caution">
    <text evidence="1">The sequence shown here is derived from an EMBL/GenBank/DDBJ whole genome shotgun (WGS) entry which is preliminary data.</text>
</comment>
<evidence type="ECO:0000313" key="1">
    <source>
        <dbReference type="EMBL" id="KAF2558093.1"/>
    </source>
</evidence>
<organism evidence="1 2">
    <name type="scientific">Brassica cretica</name>
    <name type="common">Mustard</name>
    <dbReference type="NCBI Taxonomy" id="69181"/>
    <lineage>
        <taxon>Eukaryota</taxon>
        <taxon>Viridiplantae</taxon>
        <taxon>Streptophyta</taxon>
        <taxon>Embryophyta</taxon>
        <taxon>Tracheophyta</taxon>
        <taxon>Spermatophyta</taxon>
        <taxon>Magnoliopsida</taxon>
        <taxon>eudicotyledons</taxon>
        <taxon>Gunneridae</taxon>
        <taxon>Pentapetalae</taxon>
        <taxon>rosids</taxon>
        <taxon>malvids</taxon>
        <taxon>Brassicales</taxon>
        <taxon>Brassicaceae</taxon>
        <taxon>Brassiceae</taxon>
        <taxon>Brassica</taxon>
    </lineage>
</organism>
<dbReference type="AlphaFoldDB" id="A0A8S9HJF7"/>
<dbReference type="Proteomes" id="UP000712281">
    <property type="component" value="Unassembled WGS sequence"/>
</dbReference>
<protein>
    <submittedName>
        <fullName evidence="1">Uncharacterized protein</fullName>
    </submittedName>
</protein>
<name>A0A8S9HJF7_BRACR</name>
<dbReference type="EMBL" id="QGKW02001940">
    <property type="protein sequence ID" value="KAF2558093.1"/>
    <property type="molecule type" value="Genomic_DNA"/>
</dbReference>